<organism evidence="3 4">
    <name type="scientific">Ferroacidibacillus organovorans</name>
    <dbReference type="NCBI Taxonomy" id="1765683"/>
    <lineage>
        <taxon>Bacteria</taxon>
        <taxon>Bacillati</taxon>
        <taxon>Bacillota</taxon>
        <taxon>Bacilli</taxon>
        <taxon>Bacillales</taxon>
        <taxon>Alicyclobacillaceae</taxon>
        <taxon>Ferroacidibacillus</taxon>
    </lineage>
</organism>
<protein>
    <recommendedName>
        <fullName evidence="2">Peptidase M56 domain-containing protein</fullName>
    </recommendedName>
</protein>
<dbReference type="PANTHER" id="PTHR34978">
    <property type="entry name" value="POSSIBLE SENSOR-TRANSDUCER PROTEIN BLAR"/>
    <property type="match status" value="1"/>
</dbReference>
<keyword evidence="4" id="KW-1185">Reference proteome</keyword>
<keyword evidence="1" id="KW-0812">Transmembrane</keyword>
<sequence length="209" mass="24282">MVILQRIRAAKLMGRLSFSVPPESVSQFAKEHSMEHRLSYTQSKQIFSFTSGFFYPRIVISQGMVELLNEKQLHAVLLHERMHAVGHHPLLLALARSFAKVFWFFPIVGEIVRQYQIQLELDADQFAIRHVGKEHLAAALLAVMEVDLKHVHVHEVAWNSFDDFMRPRVYQLIGQEVKRDVKRKWMIRPMIQSGTSFLLFILFLVASCL</sequence>
<evidence type="ECO:0000313" key="4">
    <source>
        <dbReference type="Proteomes" id="UP000053557"/>
    </source>
</evidence>
<evidence type="ECO:0000259" key="2">
    <source>
        <dbReference type="Pfam" id="PF05569"/>
    </source>
</evidence>
<gene>
    <name evidence="3" type="ORF">ATW55_11740</name>
</gene>
<dbReference type="Pfam" id="PF05569">
    <property type="entry name" value="Peptidase_M56"/>
    <property type="match status" value="1"/>
</dbReference>
<dbReference type="AlphaFoldDB" id="A0A101XTE9"/>
<name>A0A101XTE9_9BACL</name>
<dbReference type="InterPro" id="IPR052173">
    <property type="entry name" value="Beta-lactam_resp_regulator"/>
</dbReference>
<dbReference type="Proteomes" id="UP000053557">
    <property type="component" value="Unassembled WGS sequence"/>
</dbReference>
<keyword evidence="1" id="KW-1133">Transmembrane helix</keyword>
<accession>A0A101XTE9</accession>
<evidence type="ECO:0000313" key="3">
    <source>
        <dbReference type="EMBL" id="KUO97257.1"/>
    </source>
</evidence>
<dbReference type="PANTHER" id="PTHR34978:SF3">
    <property type="entry name" value="SLR0241 PROTEIN"/>
    <property type="match status" value="1"/>
</dbReference>
<dbReference type="Gene3D" id="3.30.2010.10">
    <property type="entry name" value="Metalloproteases ('zincins'), catalytic domain"/>
    <property type="match status" value="1"/>
</dbReference>
<dbReference type="EMBL" id="LPVJ01000003">
    <property type="protein sequence ID" value="KUO97257.1"/>
    <property type="molecule type" value="Genomic_DNA"/>
</dbReference>
<dbReference type="CDD" id="cd07326">
    <property type="entry name" value="M56_BlaR1_MecR1_like"/>
    <property type="match status" value="1"/>
</dbReference>
<comment type="caution">
    <text evidence="3">The sequence shown here is derived from an EMBL/GenBank/DDBJ whole genome shotgun (WGS) entry which is preliminary data.</text>
</comment>
<feature type="domain" description="Peptidase M56" evidence="2">
    <location>
        <begin position="31"/>
        <end position="144"/>
    </location>
</feature>
<proteinExistence type="predicted"/>
<reference evidence="3 4" key="1">
    <citation type="submission" date="2015-12" db="EMBL/GenBank/DDBJ databases">
        <title>Draft genome sequence of Acidibacillus ferrooxidans ITV001, isolated from a chalcopyrite acid mine drainage site in Brazil.</title>
        <authorList>
            <person name="Dall'Agnol H."/>
            <person name="Nancucheo I."/>
            <person name="Johnson B."/>
            <person name="Oliveira R."/>
            <person name="Leite L."/>
            <person name="Pylro V."/>
            <person name="Nunes G.L."/>
            <person name="Tzotzos G."/>
            <person name="Fernandes G.R."/>
            <person name="Dutra J."/>
            <person name="Orellana S.C."/>
            <person name="Oliveira G."/>
        </authorList>
    </citation>
    <scope>NUCLEOTIDE SEQUENCE [LARGE SCALE GENOMIC DNA]</scope>
    <source>
        <strain evidence="4">ITV01</strain>
    </source>
</reference>
<keyword evidence="1" id="KW-0472">Membrane</keyword>
<dbReference type="InterPro" id="IPR008756">
    <property type="entry name" value="Peptidase_M56"/>
</dbReference>
<evidence type="ECO:0000256" key="1">
    <source>
        <dbReference type="SAM" id="Phobius"/>
    </source>
</evidence>
<feature type="transmembrane region" description="Helical" evidence="1">
    <location>
        <begin position="185"/>
        <end position="206"/>
    </location>
</feature>